<sequence>MLLCSGLLLAGCQNSQKNSKAQTVRQEQAPVTATIQPPPQQISVSPPPAPPETKTNKLGLCQSELASLKQIKPKAYAAKKAHFDRLLSNASVYSAVRSDVNLQTKDTLDALYKYKTNQLCADIEREVLQGLLQRGESVK</sequence>
<organism evidence="2 3">
    <name type="scientific">Chania multitudinisentens RB-25</name>
    <dbReference type="NCBI Taxonomy" id="1441930"/>
    <lineage>
        <taxon>Bacteria</taxon>
        <taxon>Pseudomonadati</taxon>
        <taxon>Pseudomonadota</taxon>
        <taxon>Gammaproteobacteria</taxon>
        <taxon>Enterobacterales</taxon>
        <taxon>Yersiniaceae</taxon>
        <taxon>Chania</taxon>
    </lineage>
</organism>
<reference evidence="2 3" key="1">
    <citation type="submission" date="2014-01" db="EMBL/GenBank/DDBJ databases">
        <title>Isolation of Serratia multitudinisentens RB-25 from Ex-Landfill site.</title>
        <authorList>
            <person name="Robson E.H.J."/>
        </authorList>
    </citation>
    <scope>NUCLEOTIDE SEQUENCE [LARGE SCALE GENOMIC DNA]</scope>
    <source>
        <strain evidence="2 3">RB-25</strain>
    </source>
</reference>
<name>W0L875_9GAMM</name>
<protein>
    <submittedName>
        <fullName evidence="2">Uncharacterized protein</fullName>
    </submittedName>
</protein>
<evidence type="ECO:0000256" key="1">
    <source>
        <dbReference type="SAM" id="MobiDB-lite"/>
    </source>
</evidence>
<dbReference type="HOGENOM" id="CLU_114467_0_0_6"/>
<reference evidence="2 3" key="2">
    <citation type="submission" date="2015-03" db="EMBL/GenBank/DDBJ databases">
        <authorList>
            <person name="Chan K.-G."/>
        </authorList>
    </citation>
    <scope>NUCLEOTIDE SEQUENCE [LARGE SCALE GENOMIC DNA]</scope>
    <source>
        <strain evidence="2 3">RB-25</strain>
    </source>
</reference>
<dbReference type="AlphaFoldDB" id="W0L875"/>
<accession>W0L875</accession>
<dbReference type="EMBL" id="CP007044">
    <property type="protein sequence ID" value="AHG18594.2"/>
    <property type="molecule type" value="Genomic_DNA"/>
</dbReference>
<proteinExistence type="predicted"/>
<dbReference type="Proteomes" id="UP000019030">
    <property type="component" value="Chromosome"/>
</dbReference>
<dbReference type="KEGG" id="sfo:Z042_02360"/>
<keyword evidence="3" id="KW-1185">Reference proteome</keyword>
<feature type="compositionally biased region" description="Pro residues" evidence="1">
    <location>
        <begin position="36"/>
        <end position="51"/>
    </location>
</feature>
<feature type="compositionally biased region" description="Polar residues" evidence="1">
    <location>
        <begin position="17"/>
        <end position="34"/>
    </location>
</feature>
<evidence type="ECO:0000313" key="3">
    <source>
        <dbReference type="Proteomes" id="UP000019030"/>
    </source>
</evidence>
<feature type="region of interest" description="Disordered" evidence="1">
    <location>
        <begin position="17"/>
        <end position="55"/>
    </location>
</feature>
<evidence type="ECO:0000313" key="2">
    <source>
        <dbReference type="EMBL" id="AHG18594.2"/>
    </source>
</evidence>
<gene>
    <name evidence="2" type="ORF">Z042_02360</name>
</gene>
<dbReference type="eggNOG" id="ENOG503317W">
    <property type="taxonomic scope" value="Bacteria"/>
</dbReference>